<evidence type="ECO:0000256" key="4">
    <source>
        <dbReference type="SAM" id="Coils"/>
    </source>
</evidence>
<dbReference type="InterPro" id="IPR050505">
    <property type="entry name" value="WDR55/POC1"/>
</dbReference>
<keyword evidence="2" id="KW-0677">Repeat</keyword>
<keyword evidence="6" id="KW-1185">Reference proteome</keyword>
<evidence type="ECO:0000313" key="6">
    <source>
        <dbReference type="Proteomes" id="UP000053424"/>
    </source>
</evidence>
<dbReference type="InterPro" id="IPR020472">
    <property type="entry name" value="WD40_PAC1"/>
</dbReference>
<sequence>MSNFSARSAQVPIRVYAWGASGGAVKALTFFPDGKRVVTAGHDDDSTRIWDLQTGSEDGERLLGCHTAPTLSVAVSTNGKEIVTGGSDGQTVVWNAETRTRSKILHAGPPDTKTLCVAFNTTSPMLVASSGSDGVVRFWKLGPDEYSNPFKQLLIPDKSTVSSIAFAPGSRVNCIAVASYDKKVRIYDVYSGKGEVPLATFDAHALFVSSIAWFPGGQQLVCAGDKTMHIWDTRSNVQRVRSWTLVGHSKLVRTVAVSPDGRFIASGSNDGTVRLWNAVTGVQIGSPLSIEYPCFAGVDSVAFSSDGKVLLSVAKNEGYLWDMDYLEVEEGLKIMRRVIDDLVIDSAEGQTKMQDMFKDEIDKMRETYEQDLYDLRQELERVRIAEEERFGAFQAAHHTAMETQQEEFRALHKALQDAKHTQENQFSRERAAWEVQFQAVRSDLQALGRKQEILLEDAERAHARGLKEILGAQKKAEDAQEQQHKELKKGLQELMALAKKPSVTVPPNRFQGTN</sequence>
<dbReference type="PROSITE" id="PS50082">
    <property type="entry name" value="WD_REPEATS_2"/>
    <property type="match status" value="3"/>
</dbReference>
<dbReference type="PRINTS" id="PR00320">
    <property type="entry name" value="GPROTEINBRPT"/>
</dbReference>
<dbReference type="InterPro" id="IPR019775">
    <property type="entry name" value="WD40_repeat_CS"/>
</dbReference>
<dbReference type="InterPro" id="IPR015943">
    <property type="entry name" value="WD40/YVTN_repeat-like_dom_sf"/>
</dbReference>
<dbReference type="EMBL" id="KN831790">
    <property type="protein sequence ID" value="KIM38548.1"/>
    <property type="molecule type" value="Genomic_DNA"/>
</dbReference>
<keyword evidence="4" id="KW-0175">Coiled coil</keyword>
<dbReference type="OrthoDB" id="674604at2759"/>
<evidence type="ECO:0000256" key="2">
    <source>
        <dbReference type="ARBA" id="ARBA00022737"/>
    </source>
</evidence>
<dbReference type="InterPro" id="IPR036322">
    <property type="entry name" value="WD40_repeat_dom_sf"/>
</dbReference>
<dbReference type="SMART" id="SM00320">
    <property type="entry name" value="WD40"/>
    <property type="match status" value="7"/>
</dbReference>
<gene>
    <name evidence="5" type="ORF">M413DRAFT_447774</name>
</gene>
<dbReference type="InterPro" id="IPR001680">
    <property type="entry name" value="WD40_rpt"/>
</dbReference>
<reference evidence="6" key="2">
    <citation type="submission" date="2015-01" db="EMBL/GenBank/DDBJ databases">
        <title>Evolutionary Origins and Diversification of the Mycorrhizal Mutualists.</title>
        <authorList>
            <consortium name="DOE Joint Genome Institute"/>
            <consortium name="Mycorrhizal Genomics Consortium"/>
            <person name="Kohler A."/>
            <person name="Kuo A."/>
            <person name="Nagy L.G."/>
            <person name="Floudas D."/>
            <person name="Copeland A."/>
            <person name="Barry K.W."/>
            <person name="Cichocki N."/>
            <person name="Veneault-Fourrey C."/>
            <person name="LaButti K."/>
            <person name="Lindquist E.A."/>
            <person name="Lipzen A."/>
            <person name="Lundell T."/>
            <person name="Morin E."/>
            <person name="Murat C."/>
            <person name="Riley R."/>
            <person name="Ohm R."/>
            <person name="Sun H."/>
            <person name="Tunlid A."/>
            <person name="Henrissat B."/>
            <person name="Grigoriev I.V."/>
            <person name="Hibbett D.S."/>
            <person name="Martin F."/>
        </authorList>
    </citation>
    <scope>NUCLEOTIDE SEQUENCE [LARGE SCALE GENOMIC DNA]</scope>
    <source>
        <strain evidence="6">h7</strain>
    </source>
</reference>
<dbReference type="Pfam" id="PF00400">
    <property type="entry name" value="WD40"/>
    <property type="match status" value="6"/>
</dbReference>
<dbReference type="AlphaFoldDB" id="A0A0C2XLE2"/>
<dbReference type="STRING" id="686832.A0A0C2XLE2"/>
<evidence type="ECO:0000256" key="1">
    <source>
        <dbReference type="ARBA" id="ARBA00022574"/>
    </source>
</evidence>
<protein>
    <submittedName>
        <fullName evidence="5">Uncharacterized protein</fullName>
    </submittedName>
</protein>
<dbReference type="PROSITE" id="PS00678">
    <property type="entry name" value="WD_REPEATS_1"/>
    <property type="match status" value="2"/>
</dbReference>
<organism evidence="5 6">
    <name type="scientific">Hebeloma cylindrosporum</name>
    <dbReference type="NCBI Taxonomy" id="76867"/>
    <lineage>
        <taxon>Eukaryota</taxon>
        <taxon>Fungi</taxon>
        <taxon>Dikarya</taxon>
        <taxon>Basidiomycota</taxon>
        <taxon>Agaricomycotina</taxon>
        <taxon>Agaricomycetes</taxon>
        <taxon>Agaricomycetidae</taxon>
        <taxon>Agaricales</taxon>
        <taxon>Agaricineae</taxon>
        <taxon>Hymenogastraceae</taxon>
        <taxon>Hebeloma</taxon>
    </lineage>
</organism>
<feature type="coiled-coil region" evidence="4">
    <location>
        <begin position="358"/>
        <end position="421"/>
    </location>
</feature>
<dbReference type="Gene3D" id="2.130.10.10">
    <property type="entry name" value="YVTN repeat-like/Quinoprotein amine dehydrogenase"/>
    <property type="match status" value="3"/>
</dbReference>
<dbReference type="PANTHER" id="PTHR44019:SF8">
    <property type="entry name" value="POC1 CENTRIOLAR PROTEIN HOMOLOG"/>
    <property type="match status" value="1"/>
</dbReference>
<evidence type="ECO:0000256" key="3">
    <source>
        <dbReference type="PROSITE-ProRule" id="PRU00221"/>
    </source>
</evidence>
<dbReference type="HOGENOM" id="CLU_530021_0_0_1"/>
<feature type="repeat" description="WD" evidence="3">
    <location>
        <begin position="18"/>
        <end position="60"/>
    </location>
</feature>
<proteinExistence type="predicted"/>
<keyword evidence="1 3" id="KW-0853">WD repeat</keyword>
<dbReference type="SUPFAM" id="SSF50978">
    <property type="entry name" value="WD40 repeat-like"/>
    <property type="match status" value="1"/>
</dbReference>
<name>A0A0C2XLE2_HEBCY</name>
<accession>A0A0C2XLE2</accession>
<dbReference type="Proteomes" id="UP000053424">
    <property type="component" value="Unassembled WGS sequence"/>
</dbReference>
<dbReference type="CDD" id="cd00200">
    <property type="entry name" value="WD40"/>
    <property type="match status" value="1"/>
</dbReference>
<evidence type="ECO:0000313" key="5">
    <source>
        <dbReference type="EMBL" id="KIM38548.1"/>
    </source>
</evidence>
<dbReference type="PANTHER" id="PTHR44019">
    <property type="entry name" value="WD REPEAT-CONTAINING PROTEIN 55"/>
    <property type="match status" value="1"/>
</dbReference>
<dbReference type="PROSITE" id="PS50294">
    <property type="entry name" value="WD_REPEATS_REGION"/>
    <property type="match status" value="2"/>
</dbReference>
<feature type="repeat" description="WD" evidence="3">
    <location>
        <begin position="63"/>
        <end position="104"/>
    </location>
</feature>
<feature type="repeat" description="WD" evidence="3">
    <location>
        <begin position="245"/>
        <end position="286"/>
    </location>
</feature>
<reference evidence="5 6" key="1">
    <citation type="submission" date="2014-04" db="EMBL/GenBank/DDBJ databases">
        <authorList>
            <consortium name="DOE Joint Genome Institute"/>
            <person name="Kuo A."/>
            <person name="Gay G."/>
            <person name="Dore J."/>
            <person name="Kohler A."/>
            <person name="Nagy L.G."/>
            <person name="Floudas D."/>
            <person name="Copeland A."/>
            <person name="Barry K.W."/>
            <person name="Cichocki N."/>
            <person name="Veneault-Fourrey C."/>
            <person name="LaButti K."/>
            <person name="Lindquist E.A."/>
            <person name="Lipzen A."/>
            <person name="Lundell T."/>
            <person name="Morin E."/>
            <person name="Murat C."/>
            <person name="Sun H."/>
            <person name="Tunlid A."/>
            <person name="Henrissat B."/>
            <person name="Grigoriev I.V."/>
            <person name="Hibbett D.S."/>
            <person name="Martin F."/>
            <person name="Nordberg H.P."/>
            <person name="Cantor M.N."/>
            <person name="Hua S.X."/>
        </authorList>
    </citation>
    <scope>NUCLEOTIDE SEQUENCE [LARGE SCALE GENOMIC DNA]</scope>
    <source>
        <strain evidence="6">h7</strain>
    </source>
</reference>